<accession>A0A8J5CQB9</accession>
<dbReference type="Proteomes" id="UP000770661">
    <property type="component" value="Unassembled WGS sequence"/>
</dbReference>
<dbReference type="AlphaFoldDB" id="A0A8J5CQB9"/>
<evidence type="ECO:0000313" key="3">
    <source>
        <dbReference type="Proteomes" id="UP000770661"/>
    </source>
</evidence>
<evidence type="ECO:0000256" key="1">
    <source>
        <dbReference type="SAM" id="MobiDB-lite"/>
    </source>
</evidence>
<feature type="region of interest" description="Disordered" evidence="1">
    <location>
        <begin position="1"/>
        <end position="42"/>
    </location>
</feature>
<gene>
    <name evidence="2" type="ORF">GWK47_052029</name>
</gene>
<dbReference type="EMBL" id="JACEEZ010015711">
    <property type="protein sequence ID" value="KAG0718639.1"/>
    <property type="molecule type" value="Genomic_DNA"/>
</dbReference>
<proteinExistence type="predicted"/>
<evidence type="ECO:0000313" key="2">
    <source>
        <dbReference type="EMBL" id="KAG0718639.1"/>
    </source>
</evidence>
<feature type="compositionally biased region" description="Basic and acidic residues" evidence="1">
    <location>
        <begin position="16"/>
        <end position="27"/>
    </location>
</feature>
<name>A0A8J5CQB9_CHIOP</name>
<comment type="caution">
    <text evidence="2">The sequence shown here is derived from an EMBL/GenBank/DDBJ whole genome shotgun (WGS) entry which is preliminary data.</text>
</comment>
<reference evidence="2" key="1">
    <citation type="submission" date="2020-07" db="EMBL/GenBank/DDBJ databases">
        <title>The High-quality genome of the commercially important snow crab, Chionoecetes opilio.</title>
        <authorList>
            <person name="Jeong J.-H."/>
            <person name="Ryu S."/>
        </authorList>
    </citation>
    <scope>NUCLEOTIDE SEQUENCE</scope>
    <source>
        <strain evidence="2">MADBK_172401_WGS</strain>
        <tissue evidence="2">Digestive gland</tissue>
    </source>
</reference>
<keyword evidence="3" id="KW-1185">Reference proteome</keyword>
<organism evidence="2 3">
    <name type="scientific">Chionoecetes opilio</name>
    <name type="common">Atlantic snow crab</name>
    <name type="synonym">Cancer opilio</name>
    <dbReference type="NCBI Taxonomy" id="41210"/>
    <lineage>
        <taxon>Eukaryota</taxon>
        <taxon>Metazoa</taxon>
        <taxon>Ecdysozoa</taxon>
        <taxon>Arthropoda</taxon>
        <taxon>Crustacea</taxon>
        <taxon>Multicrustacea</taxon>
        <taxon>Malacostraca</taxon>
        <taxon>Eumalacostraca</taxon>
        <taxon>Eucarida</taxon>
        <taxon>Decapoda</taxon>
        <taxon>Pleocyemata</taxon>
        <taxon>Brachyura</taxon>
        <taxon>Eubrachyura</taxon>
        <taxon>Majoidea</taxon>
        <taxon>Majidae</taxon>
        <taxon>Chionoecetes</taxon>
    </lineage>
</organism>
<protein>
    <submittedName>
        <fullName evidence="2">Uncharacterized protein</fullName>
    </submittedName>
</protein>
<sequence length="192" mass="20824">MFPLSFGSPVCPEQEGDGHAHVSEGRTPRGILGGAQPRQPSQRLRQKVWSHRHTRCLGCTRAVPVTGANTGRRRPILVCHRTEASSGTHLRPAVTPGARRTRLEARYSPAPFKLQHQPGSRSRGTIALTLLVTFLHHGLSPFKHHLPDGAEAAFSQEVFGAQVSQLLLGEQCNVVLPQDTKLPLHGLGLLSG</sequence>